<evidence type="ECO:0000256" key="1">
    <source>
        <dbReference type="ARBA" id="ARBA00001933"/>
    </source>
</evidence>
<dbReference type="PANTHER" id="PTHR42743:SF2">
    <property type="entry name" value="AMINODEOXYCHORISMATE LYASE"/>
    <property type="match status" value="1"/>
</dbReference>
<evidence type="ECO:0000256" key="11">
    <source>
        <dbReference type="ARBA" id="ARBA00069174"/>
    </source>
</evidence>
<dbReference type="GeneID" id="93982789"/>
<comment type="pathway">
    <text evidence="7">Cofactor biosynthesis; tetrahydrofolate biosynthesis; 4-aminobenzoate from chorismate: step 2/2.</text>
</comment>
<sequence>MRTWINGQPIASVSVADRGLAFGDGLFETMRVVHGRIPLLEQHLARLSQSCQRLSIPLDVPQLLSELEAFIAETPEGVCKLIYTRGVGQRGYATPDPVAVQRILQLSALPNWPATNFSEGVSLFPCQTRLAHQPLLAGMKHLNRLEQVLARAEWSSAEFAEGLVLDQQQQVIEGVFSNLFCVLEGRLCTPDLSQAGVLGTMRAWLLARAQQLGYAPVVRSIGRAQLSSASEVFICNSLYGVWPVRACANDRWPVGPITQQLQQQVAELYCGT</sequence>
<evidence type="ECO:0000256" key="3">
    <source>
        <dbReference type="ARBA" id="ARBA00011738"/>
    </source>
</evidence>
<dbReference type="AlphaFoldDB" id="A0A0K1XGI8"/>
<dbReference type="InterPro" id="IPR043131">
    <property type="entry name" value="BCAT-like_N"/>
</dbReference>
<organism evidence="13 15">
    <name type="scientific">Thiopseudomonas alkaliphila</name>
    <dbReference type="NCBI Taxonomy" id="1697053"/>
    <lineage>
        <taxon>Bacteria</taxon>
        <taxon>Pseudomonadati</taxon>
        <taxon>Pseudomonadota</taxon>
        <taxon>Gammaproteobacteria</taxon>
        <taxon>Pseudomonadales</taxon>
        <taxon>Pseudomonadaceae</taxon>
        <taxon>Thiopseudomonas</taxon>
    </lineage>
</organism>
<dbReference type="CDD" id="cd01559">
    <property type="entry name" value="ADCL_like"/>
    <property type="match status" value="1"/>
</dbReference>
<evidence type="ECO:0000313" key="13">
    <source>
        <dbReference type="EMBL" id="AKX60283.1"/>
    </source>
</evidence>
<dbReference type="PANTHER" id="PTHR42743">
    <property type="entry name" value="AMINO-ACID AMINOTRANSFERASE"/>
    <property type="match status" value="1"/>
</dbReference>
<keyword evidence="4" id="KW-0663">Pyridoxal phosphate</keyword>
<dbReference type="Proteomes" id="UP001173465">
    <property type="component" value="Unassembled WGS sequence"/>
</dbReference>
<evidence type="ECO:0000256" key="7">
    <source>
        <dbReference type="ARBA" id="ARBA00035633"/>
    </source>
</evidence>
<dbReference type="Gene3D" id="3.20.10.10">
    <property type="entry name" value="D-amino Acid Aminotransferase, subunit A, domain 2"/>
    <property type="match status" value="1"/>
</dbReference>
<name>A0A0K1XGI8_9GAMM</name>
<dbReference type="EMBL" id="JACANB010000001">
    <property type="protein sequence ID" value="MDM1695156.1"/>
    <property type="molecule type" value="Genomic_DNA"/>
</dbReference>
<dbReference type="EMBL" id="CP012365">
    <property type="protein sequence ID" value="AKX60283.1"/>
    <property type="molecule type" value="Genomic_DNA"/>
</dbReference>
<evidence type="ECO:0000256" key="12">
    <source>
        <dbReference type="NCBIfam" id="TIGR03461"/>
    </source>
</evidence>
<protein>
    <recommendedName>
        <fullName evidence="11 12">Aminodeoxychorismate lyase</fullName>
        <ecNumber evidence="8 12">4.1.3.38</ecNumber>
    </recommendedName>
</protein>
<evidence type="ECO:0000313" key="15">
    <source>
        <dbReference type="Proteomes" id="UP000063953"/>
    </source>
</evidence>
<dbReference type="InterPro" id="IPR043132">
    <property type="entry name" value="BCAT-like_C"/>
</dbReference>
<evidence type="ECO:0000256" key="6">
    <source>
        <dbReference type="ARBA" id="ARBA00023239"/>
    </source>
</evidence>
<dbReference type="KEGG" id="pbb:AKN87_00710"/>
<dbReference type="SUPFAM" id="SSF56752">
    <property type="entry name" value="D-aminoacid aminotransferase-like PLP-dependent enzymes"/>
    <property type="match status" value="1"/>
</dbReference>
<dbReference type="FunFam" id="3.20.10.10:FF:000002">
    <property type="entry name" value="D-alanine aminotransferase"/>
    <property type="match status" value="1"/>
</dbReference>
<evidence type="ECO:0000256" key="9">
    <source>
        <dbReference type="ARBA" id="ARBA00049529"/>
    </source>
</evidence>
<gene>
    <name evidence="14" type="primary">pabC</name>
    <name evidence="13" type="ORF">AKN88_10335</name>
    <name evidence="14" type="ORF">HX099_00515</name>
</gene>
<dbReference type="RefSeq" id="WP_053101580.1">
    <property type="nucleotide sequence ID" value="NZ_CP012358.1"/>
</dbReference>
<dbReference type="NCBIfam" id="NF004761">
    <property type="entry name" value="PRK06092.1"/>
    <property type="match status" value="1"/>
</dbReference>
<evidence type="ECO:0000313" key="14">
    <source>
        <dbReference type="EMBL" id="MDM1695156.1"/>
    </source>
</evidence>
<dbReference type="InterPro" id="IPR001544">
    <property type="entry name" value="Aminotrans_IV"/>
</dbReference>
<reference evidence="13 15" key="1">
    <citation type="journal article" date="2015" name="Genome Announc.">
        <title>Genome Sequences of Oblitimonas alkaliphila gen. nov. sp. nov. (Proposed), a Novel Bacterium of the Pseudomonadaceae Family.</title>
        <authorList>
            <person name="Lauer A.C."/>
            <person name="Nicholson A.C."/>
            <person name="Humrighouse B.W."/>
            <person name="Emery B."/>
            <person name="Drobish A."/>
            <person name="Juieng P."/>
            <person name="Loparev V."/>
            <person name="McQuiston J.R."/>
        </authorList>
    </citation>
    <scope>NUCLEOTIDE SEQUENCE [LARGE SCALE GENOMIC DNA]</scope>
    <source>
        <strain evidence="13 15">E5571</strain>
    </source>
</reference>
<evidence type="ECO:0000256" key="2">
    <source>
        <dbReference type="ARBA" id="ARBA00009320"/>
    </source>
</evidence>
<dbReference type="GO" id="GO:0008153">
    <property type="term" value="P:4-aminobenzoate biosynthetic process"/>
    <property type="evidence" value="ECO:0007669"/>
    <property type="project" value="UniProtKB-UniRule"/>
</dbReference>
<keyword evidence="15" id="KW-1185">Reference proteome</keyword>
<dbReference type="Pfam" id="PF01063">
    <property type="entry name" value="Aminotran_4"/>
    <property type="match status" value="1"/>
</dbReference>
<comment type="catalytic activity">
    <reaction evidence="9">
        <text>4-amino-4-deoxychorismate = 4-aminobenzoate + pyruvate + H(+)</text>
        <dbReference type="Rhea" id="RHEA:16201"/>
        <dbReference type="ChEBI" id="CHEBI:15361"/>
        <dbReference type="ChEBI" id="CHEBI:15378"/>
        <dbReference type="ChEBI" id="CHEBI:17836"/>
        <dbReference type="ChEBI" id="CHEBI:58406"/>
        <dbReference type="EC" id="4.1.3.38"/>
    </reaction>
</comment>
<keyword evidence="6 13" id="KW-0456">Lyase</keyword>
<reference evidence="14" key="3">
    <citation type="journal article" date="2022" name="Sci. Total Environ.">
        <title>Prevalence, transmission, and molecular epidemiology of tet(X)-positive bacteria among humans, animals, and environmental niches in China: An epidemiological, and genomic-based study.</title>
        <authorList>
            <person name="Dong N."/>
            <person name="Zeng Y."/>
            <person name="Cai C."/>
            <person name="Sun C."/>
            <person name="Lu J."/>
            <person name="Liu C."/>
            <person name="Zhou H."/>
            <person name="Sun Q."/>
            <person name="Shu L."/>
            <person name="Wang H."/>
            <person name="Wang Y."/>
            <person name="Wang S."/>
            <person name="Wu C."/>
            <person name="Chan E.W."/>
            <person name="Chen G."/>
            <person name="Shen Z."/>
            <person name="Chen S."/>
            <person name="Zhang R."/>
        </authorList>
    </citation>
    <scope>NUCLEOTIDE SEQUENCE</scope>
    <source>
        <strain evidence="14">DF46-2-2</strain>
    </source>
</reference>
<dbReference type="InterPro" id="IPR036038">
    <property type="entry name" value="Aminotransferase-like"/>
</dbReference>
<dbReference type="Gene3D" id="3.30.470.10">
    <property type="match status" value="1"/>
</dbReference>
<dbReference type="GO" id="GO:0030170">
    <property type="term" value="F:pyridoxal phosphate binding"/>
    <property type="evidence" value="ECO:0007669"/>
    <property type="project" value="InterPro"/>
</dbReference>
<dbReference type="Proteomes" id="UP000063953">
    <property type="component" value="Chromosome"/>
</dbReference>
<dbReference type="STRING" id="1697053.AKN87_00710"/>
<dbReference type="InterPro" id="IPR050571">
    <property type="entry name" value="Class-IV_PLP-Dep_Aminotrnsfr"/>
</dbReference>
<comment type="similarity">
    <text evidence="2">Belongs to the class-IV pyridoxal-phosphate-dependent aminotransferase family.</text>
</comment>
<dbReference type="EC" id="4.1.3.38" evidence="8 12"/>
<evidence type="ECO:0000256" key="8">
    <source>
        <dbReference type="ARBA" id="ARBA00035676"/>
    </source>
</evidence>
<dbReference type="GO" id="GO:0046656">
    <property type="term" value="P:folic acid biosynthetic process"/>
    <property type="evidence" value="ECO:0007669"/>
    <property type="project" value="UniProtKB-KW"/>
</dbReference>
<evidence type="ECO:0000256" key="10">
    <source>
        <dbReference type="ARBA" id="ARBA00054027"/>
    </source>
</evidence>
<evidence type="ECO:0000256" key="4">
    <source>
        <dbReference type="ARBA" id="ARBA00022898"/>
    </source>
</evidence>
<dbReference type="GO" id="GO:0005829">
    <property type="term" value="C:cytosol"/>
    <property type="evidence" value="ECO:0007669"/>
    <property type="project" value="TreeGrafter"/>
</dbReference>
<reference evidence="14" key="2">
    <citation type="submission" date="2020-06" db="EMBL/GenBank/DDBJ databases">
        <authorList>
            <person name="Dong N."/>
        </authorList>
    </citation>
    <scope>NUCLEOTIDE SEQUENCE</scope>
    <source>
        <strain evidence="14">DF46-2-2</strain>
    </source>
</reference>
<dbReference type="PATRIC" id="fig|1697053.3.peg.144"/>
<comment type="cofactor">
    <cofactor evidence="1">
        <name>pyridoxal 5'-phosphate</name>
        <dbReference type="ChEBI" id="CHEBI:597326"/>
    </cofactor>
</comment>
<proteinExistence type="inferred from homology"/>
<accession>A0A0K1XGI8</accession>
<evidence type="ECO:0000256" key="5">
    <source>
        <dbReference type="ARBA" id="ARBA00022909"/>
    </source>
</evidence>
<dbReference type="GO" id="GO:0008696">
    <property type="term" value="F:4-amino-4-deoxychorismate lyase activity"/>
    <property type="evidence" value="ECO:0007669"/>
    <property type="project" value="UniProtKB-UniRule"/>
</dbReference>
<comment type="function">
    <text evidence="10">Involved in the biosynthesis of p-aminobenzoate (PABA), a precursor of tetrahydrofolate. Converts 4-amino-4-deoxychorismate into 4-aminobenzoate (PABA) and pyruvate.</text>
</comment>
<comment type="subunit">
    <text evidence="3">Homodimer.</text>
</comment>
<dbReference type="NCBIfam" id="TIGR03461">
    <property type="entry name" value="pabC_Proteo"/>
    <property type="match status" value="1"/>
</dbReference>
<keyword evidence="5" id="KW-0289">Folate biosynthesis</keyword>
<dbReference type="InterPro" id="IPR017824">
    <property type="entry name" value="Aminodeoxychorismate_lyase_IV"/>
</dbReference>